<evidence type="ECO:0000313" key="13">
    <source>
        <dbReference type="Proteomes" id="UP000220922"/>
    </source>
</evidence>
<feature type="domain" description="PurM-like C-terminal" evidence="10">
    <location>
        <begin position="434"/>
        <end position="587"/>
    </location>
</feature>
<organism evidence="12 13">
    <name type="scientific">Candidatus Chloroploca asiatica</name>
    <dbReference type="NCBI Taxonomy" id="1506545"/>
    <lineage>
        <taxon>Bacteria</taxon>
        <taxon>Bacillati</taxon>
        <taxon>Chloroflexota</taxon>
        <taxon>Chloroflexia</taxon>
        <taxon>Chloroflexales</taxon>
        <taxon>Chloroflexineae</taxon>
        <taxon>Oscillochloridaceae</taxon>
        <taxon>Candidatus Chloroploca</taxon>
    </lineage>
</organism>
<comment type="pathway">
    <text evidence="8">Purine metabolism; IMP biosynthesis via de novo pathway; 5-amino-1-(5-phospho-D-ribosyl)imidazole from N(2)-formyl-N(1)-(5-phospho-D-ribosyl)glycinamide: step 1/2.</text>
</comment>
<evidence type="ECO:0000256" key="6">
    <source>
        <dbReference type="ARBA" id="ARBA00022840"/>
    </source>
</evidence>
<feature type="binding site" evidence="8">
    <location>
        <position position="316"/>
    </location>
    <ligand>
        <name>ATP</name>
        <dbReference type="ChEBI" id="CHEBI:30616"/>
    </ligand>
</feature>
<comment type="catalytic activity">
    <reaction evidence="8">
        <text>N(2)-formyl-N(1)-(5-phospho-beta-D-ribosyl)glycinamide + L-glutamine + ATP + H2O = 2-formamido-N(1)-(5-O-phospho-beta-D-ribosyl)acetamidine + L-glutamate + ADP + phosphate + H(+)</text>
        <dbReference type="Rhea" id="RHEA:17129"/>
        <dbReference type="ChEBI" id="CHEBI:15377"/>
        <dbReference type="ChEBI" id="CHEBI:15378"/>
        <dbReference type="ChEBI" id="CHEBI:29985"/>
        <dbReference type="ChEBI" id="CHEBI:30616"/>
        <dbReference type="ChEBI" id="CHEBI:43474"/>
        <dbReference type="ChEBI" id="CHEBI:58359"/>
        <dbReference type="ChEBI" id="CHEBI:147286"/>
        <dbReference type="ChEBI" id="CHEBI:147287"/>
        <dbReference type="ChEBI" id="CHEBI:456216"/>
        <dbReference type="EC" id="6.3.5.3"/>
    </reaction>
</comment>
<dbReference type="InterPro" id="IPR016188">
    <property type="entry name" value="PurM-like_N"/>
</dbReference>
<dbReference type="PANTHER" id="PTHR43555:SF1">
    <property type="entry name" value="PHOSPHORIBOSYLFORMYLGLYCINAMIDINE SYNTHASE SUBUNIT PURL"/>
    <property type="match status" value="1"/>
</dbReference>
<proteinExistence type="inferred from homology"/>
<dbReference type="SUPFAM" id="SSF56042">
    <property type="entry name" value="PurM C-terminal domain-like"/>
    <property type="match status" value="2"/>
</dbReference>
<dbReference type="InterPro" id="IPR010074">
    <property type="entry name" value="PRibForGlyAmidine_synth_PurL"/>
</dbReference>
<keyword evidence="13" id="KW-1185">Reference proteome</keyword>
<gene>
    <name evidence="8" type="primary">purL</name>
    <name evidence="12" type="ORF">A9Q02_13230</name>
</gene>
<feature type="binding site" evidence="8">
    <location>
        <position position="342"/>
    </location>
    <ligand>
        <name>Mg(2+)</name>
        <dbReference type="ChEBI" id="CHEBI:18420"/>
        <label>2</label>
    </ligand>
</feature>
<keyword evidence="5 8" id="KW-0658">Purine biosynthesis</keyword>
<dbReference type="HAMAP" id="MF_00420">
    <property type="entry name" value="PurL_2"/>
    <property type="match status" value="1"/>
</dbReference>
<evidence type="ECO:0000256" key="7">
    <source>
        <dbReference type="ARBA" id="ARBA00022842"/>
    </source>
</evidence>
<evidence type="ECO:0000256" key="4">
    <source>
        <dbReference type="ARBA" id="ARBA00022741"/>
    </source>
</evidence>
<feature type="domain" description="PurM-like N-terminal" evidence="9">
    <location>
        <begin position="678"/>
        <end position="777"/>
    </location>
</feature>
<comment type="subcellular location">
    <subcellularLocation>
        <location evidence="8">Cytoplasm</location>
    </subcellularLocation>
</comment>
<evidence type="ECO:0000256" key="3">
    <source>
        <dbReference type="ARBA" id="ARBA00022723"/>
    </source>
</evidence>
<dbReference type="AlphaFoldDB" id="A0A2H3L7D5"/>
<dbReference type="CDD" id="cd02204">
    <property type="entry name" value="PurL_repeat2"/>
    <property type="match status" value="1"/>
</dbReference>
<keyword evidence="3 8" id="KW-0479">Metal-binding</keyword>
<dbReference type="EC" id="6.3.5.3" evidence="8"/>
<comment type="subunit">
    <text evidence="8">Monomer. Part of the FGAM synthase complex composed of 1 PurL, 1 PurQ and 2 PurS subunits.</text>
</comment>
<evidence type="ECO:0000259" key="10">
    <source>
        <dbReference type="Pfam" id="PF02769"/>
    </source>
</evidence>
<keyword evidence="2 8" id="KW-0436">Ligase</keyword>
<dbReference type="GO" id="GO:0005737">
    <property type="term" value="C:cytoplasm"/>
    <property type="evidence" value="ECO:0007669"/>
    <property type="project" value="UniProtKB-SubCell"/>
</dbReference>
<dbReference type="OrthoDB" id="9804441at2"/>
<dbReference type="InterPro" id="IPR036604">
    <property type="entry name" value="PurS-like_sf"/>
</dbReference>
<dbReference type="CDD" id="cd02203">
    <property type="entry name" value="PurL_repeat1"/>
    <property type="match status" value="1"/>
</dbReference>
<feature type="domain" description="PurM-like C-terminal" evidence="10">
    <location>
        <begin position="817"/>
        <end position="961"/>
    </location>
</feature>
<comment type="caution">
    <text evidence="12">The sequence shown here is derived from an EMBL/GenBank/DDBJ whole genome shotgun (WGS) entry which is preliminary data.</text>
</comment>
<dbReference type="Pfam" id="PF02769">
    <property type="entry name" value="AIRS_C"/>
    <property type="match status" value="2"/>
</dbReference>
<dbReference type="UniPathway" id="UPA00074">
    <property type="reaction ID" value="UER00128"/>
</dbReference>
<dbReference type="SUPFAM" id="SSF55326">
    <property type="entry name" value="PurM N-terminal domain-like"/>
    <property type="match status" value="2"/>
</dbReference>
<dbReference type="GO" id="GO:0000287">
    <property type="term" value="F:magnesium ion binding"/>
    <property type="evidence" value="ECO:0007669"/>
    <property type="project" value="UniProtKB-UniRule"/>
</dbReference>
<sequence length="981" mass="104804">MAQFLVTVVPREPTAYHEQLHLLYLLAGEALDAASVARLTEELLHDPVVQTATWCALDRVALATEPVLAAAHIIEVAYRPGVTDNEGESVRIGAHRLGIEEVERARALRRYLLPPGGDPAQRASELAIDLVQTTLIYQPGGAFDERLGFYETLLAAPTEHALHVMAVPLLAADDETLLRISREGVLALDLAEMRAIRDYFAHLGRDPSDGELETLAQTWSEHCSHKTFKAEVRYQQDLRGEIAAPPPGASTLYPMWHELAGAPVTITSLIRHYLMTATDTVLADRAAHTNAPWVLSAFVDNAGILAFTDEHEVSFKVETHNHPSALEPFGGANTGVGGVIRDVLGVSAEPIANTDVLCFGMPDTPPERLQPGVLHPQRVATGVVAGVRDYGNKLGIPTVNGAVLFDPGYTANPLVYAGTVGLAPRGYHPRQVAPGDAVVVLGGRTGRDGIHGATFSSIELTHDTATTVGSAVQIGDPITEKNMLDVLLQARDRRLYSAITDCGAGGLSSAVGEMGAECGATVELSRVPLKYAGLQPWEVWLSEAQERMVLAVPHANLDEFLALCAAEDVEATVIGQFTNDKHLRVTHSGLNVVDLTMDFLHDGRPQRILEARWSGEGKTAPLPATAPSDQSAGDLLMALLAHPNIASKEAIVRTYDHEVRGATVIKPLVGAQMDGPGNAAVLQPVPTTTRGLALGCGINPRYGYIDPYWMALAVVDEALRNVVAVGGDPAQTAILDNFCWGDPRQPDRMAGLVRATAGCYDAAVAFGTPFISGKDSLNNEYRDAEGNRVAIPPTLLVSALAFVPDVRHCVTMDLKHPGNALYLVGTTQAELGGSHLGLVDAHAYPGSTQVPRVDLETARTTFKAMHAAIKGGLVAACHDLSEGGLGVAAAEMVIAGQLGLDLTLDPILLPEGVVVTLYSESPSRFLIEVPVEEREAFEDTLRGVPLVRLGRVTVEPHLRIEAEGASVLDLPVEALRTAWKR</sequence>
<protein>
    <recommendedName>
        <fullName evidence="8">Phosphoribosylformylglycinamidine synthase subunit PurL</fullName>
        <shortName evidence="8">FGAM synthase</shortName>
        <ecNumber evidence="8">6.3.5.3</ecNumber>
    </recommendedName>
    <alternativeName>
        <fullName evidence="8">Formylglycinamide ribonucleotide amidotransferase subunit II</fullName>
        <shortName evidence="8">FGAR amidotransferase II</shortName>
        <shortName evidence="8">FGAR-AT II</shortName>
    </alternativeName>
    <alternativeName>
        <fullName evidence="8">Glutamine amidotransferase PurL</fullName>
    </alternativeName>
    <alternativeName>
        <fullName evidence="8">Phosphoribosylformylglycinamidine synthase subunit II</fullName>
    </alternativeName>
</protein>
<evidence type="ECO:0000256" key="8">
    <source>
        <dbReference type="HAMAP-Rule" id="MF_00420"/>
    </source>
</evidence>
<dbReference type="Pfam" id="PF00586">
    <property type="entry name" value="AIRS"/>
    <property type="match status" value="2"/>
</dbReference>
<dbReference type="RefSeq" id="WP_097652309.1">
    <property type="nucleotide sequence ID" value="NZ_LYXE01000080.1"/>
</dbReference>
<keyword evidence="6 8" id="KW-0067">ATP-binding</keyword>
<evidence type="ECO:0000256" key="1">
    <source>
        <dbReference type="ARBA" id="ARBA00022490"/>
    </source>
</evidence>
<feature type="active site" evidence="8">
    <location>
        <position position="222"/>
    </location>
</feature>
<dbReference type="InterPro" id="IPR036921">
    <property type="entry name" value="PurM-like_N_sf"/>
</dbReference>
<dbReference type="GO" id="GO:0005524">
    <property type="term" value="F:ATP binding"/>
    <property type="evidence" value="ECO:0007669"/>
    <property type="project" value="UniProtKB-UniRule"/>
</dbReference>
<dbReference type="PANTHER" id="PTHR43555">
    <property type="entry name" value="PHOSPHORIBOSYLFORMYLGLYCINAMIDINE SYNTHASE SUBUNIT PURL"/>
    <property type="match status" value="1"/>
</dbReference>
<feature type="binding site" evidence="8">
    <location>
        <position position="773"/>
    </location>
    <ligand>
        <name>ATP</name>
        <dbReference type="ChEBI" id="CHEBI:30616"/>
    </ligand>
</feature>
<feature type="binding site" evidence="8">
    <location>
        <position position="501"/>
    </location>
    <ligand>
        <name>Mg(2+)</name>
        <dbReference type="ChEBI" id="CHEBI:18420"/>
        <label>2</label>
    </ligand>
</feature>
<comment type="similarity">
    <text evidence="8">Belongs to the FGAMS family.</text>
</comment>
<dbReference type="Pfam" id="PF18072">
    <property type="entry name" value="FGAR-AT_linker"/>
    <property type="match status" value="1"/>
</dbReference>
<feature type="domain" description="Phosphoribosylformylglycinamidine synthase linker" evidence="11">
    <location>
        <begin position="179"/>
        <end position="226"/>
    </location>
</feature>
<comment type="caution">
    <text evidence="8">Lacks conserved residue(s) required for the propagation of feature annotation.</text>
</comment>
<evidence type="ECO:0000256" key="2">
    <source>
        <dbReference type="ARBA" id="ARBA00022598"/>
    </source>
</evidence>
<feature type="binding site" evidence="8">
    <location>
        <position position="473"/>
    </location>
    <ligand>
        <name>substrate</name>
    </ligand>
</feature>
<keyword evidence="1 8" id="KW-0963">Cytoplasm</keyword>
<dbReference type="NCBIfam" id="TIGR01736">
    <property type="entry name" value="FGAM_synth_II"/>
    <property type="match status" value="1"/>
</dbReference>
<dbReference type="Gene3D" id="3.30.1280.10">
    <property type="entry name" value="Phosphoribosylformylglycinamidine synthase subunit PurS"/>
    <property type="match status" value="1"/>
</dbReference>
<evidence type="ECO:0000259" key="9">
    <source>
        <dbReference type="Pfam" id="PF00586"/>
    </source>
</evidence>
<evidence type="ECO:0000259" key="11">
    <source>
        <dbReference type="Pfam" id="PF18072"/>
    </source>
</evidence>
<feature type="binding site" evidence="8">
    <location>
        <position position="736"/>
    </location>
    <ligand>
        <name>ATP</name>
        <dbReference type="ChEBI" id="CHEBI:30616"/>
    </ligand>
</feature>
<evidence type="ECO:0000256" key="5">
    <source>
        <dbReference type="ARBA" id="ARBA00022755"/>
    </source>
</evidence>
<keyword evidence="4 8" id="KW-0547">Nucleotide-binding</keyword>
<feature type="domain" description="PurM-like N-terminal" evidence="9">
    <location>
        <begin position="300"/>
        <end position="422"/>
    </location>
</feature>
<dbReference type="InterPro" id="IPR041609">
    <property type="entry name" value="PurL_linker"/>
</dbReference>
<keyword evidence="7 8" id="KW-0460">Magnesium</keyword>
<dbReference type="Gene3D" id="1.10.8.750">
    <property type="entry name" value="Phosphoribosylformylglycinamidine synthase, linker domain"/>
    <property type="match status" value="1"/>
</dbReference>
<dbReference type="Proteomes" id="UP000220922">
    <property type="component" value="Unassembled WGS sequence"/>
</dbReference>
<feature type="binding site" evidence="8">
    <location>
        <position position="341"/>
    </location>
    <ligand>
        <name>substrate</name>
    </ligand>
</feature>
<reference evidence="12 13" key="1">
    <citation type="submission" date="2016-05" db="EMBL/GenBank/DDBJ databases">
        <authorList>
            <person name="Lavstsen T."/>
            <person name="Jespersen J.S."/>
        </authorList>
    </citation>
    <scope>NUCLEOTIDE SEQUENCE [LARGE SCALE GENOMIC DNA]</scope>
    <source>
        <strain evidence="12 13">B7-9</strain>
    </source>
</reference>
<dbReference type="Gene3D" id="3.90.650.10">
    <property type="entry name" value="PurM-like C-terminal domain"/>
    <property type="match status" value="2"/>
</dbReference>
<dbReference type="SUPFAM" id="SSF82697">
    <property type="entry name" value="PurS-like"/>
    <property type="match status" value="1"/>
</dbReference>
<name>A0A2H3L7D5_9CHLR</name>
<evidence type="ECO:0000313" key="12">
    <source>
        <dbReference type="EMBL" id="PDV99171.1"/>
    </source>
</evidence>
<dbReference type="Gene3D" id="3.30.1330.10">
    <property type="entry name" value="PurM-like, N-terminal domain"/>
    <property type="match status" value="2"/>
</dbReference>
<comment type="function">
    <text evidence="8">Part of the phosphoribosylformylglycinamidine synthase complex involved in the purines biosynthetic pathway. Catalyzes the ATP-dependent conversion of formylglycinamide ribonucleotide (FGAR) and glutamine to yield formylglycinamidine ribonucleotide (FGAM) and glutamate. The FGAM synthase complex is composed of three subunits. PurQ produces an ammonia molecule by converting glutamine to glutamate. PurL transfers the ammonia molecule to FGAR to form FGAM in an ATP-dependent manner. PurS interacts with PurQ and PurL and is thought to assist in the transfer of the ammonia molecule from PurQ to PurL.</text>
</comment>
<dbReference type="GO" id="GO:0006189">
    <property type="term" value="P:'de novo' IMP biosynthetic process"/>
    <property type="evidence" value="ECO:0007669"/>
    <property type="project" value="UniProtKB-UniRule"/>
</dbReference>
<dbReference type="EMBL" id="LYXE01000080">
    <property type="protein sequence ID" value="PDV99171.1"/>
    <property type="molecule type" value="Genomic_DNA"/>
</dbReference>
<feature type="binding site" evidence="8">
    <location>
        <position position="318"/>
    </location>
    <ligand>
        <name>Mg(2+)</name>
        <dbReference type="ChEBI" id="CHEBI:18420"/>
        <label>1</label>
    </ligand>
</feature>
<feature type="active site" description="Proton acceptor" evidence="8">
    <location>
        <position position="320"/>
    </location>
</feature>
<dbReference type="InterPro" id="IPR010918">
    <property type="entry name" value="PurM-like_C_dom"/>
</dbReference>
<feature type="binding site" evidence="8">
    <location>
        <position position="776"/>
    </location>
    <ligand>
        <name>substrate</name>
    </ligand>
</feature>
<dbReference type="InterPro" id="IPR036676">
    <property type="entry name" value="PurM-like_C_sf"/>
</dbReference>
<dbReference type="GO" id="GO:0004642">
    <property type="term" value="F:phosphoribosylformylglycinamidine synthase activity"/>
    <property type="evidence" value="ECO:0007669"/>
    <property type="project" value="UniProtKB-UniRule"/>
</dbReference>
<accession>A0A2H3L7D5</accession>